<evidence type="ECO:0000313" key="1">
    <source>
        <dbReference type="EMBL" id="GAA1689927.1"/>
    </source>
</evidence>
<reference evidence="1 2" key="1">
    <citation type="journal article" date="2019" name="Int. J. Syst. Evol. Microbiol.">
        <title>The Global Catalogue of Microorganisms (GCM) 10K type strain sequencing project: providing services to taxonomists for standard genome sequencing and annotation.</title>
        <authorList>
            <consortium name="The Broad Institute Genomics Platform"/>
            <consortium name="The Broad Institute Genome Sequencing Center for Infectious Disease"/>
            <person name="Wu L."/>
            <person name="Ma J."/>
        </authorList>
    </citation>
    <scope>NUCLEOTIDE SEQUENCE [LARGE SCALE GENOMIC DNA]</scope>
    <source>
        <strain evidence="1 2">JCM 14307</strain>
    </source>
</reference>
<dbReference type="Proteomes" id="UP001500280">
    <property type="component" value="Unassembled WGS sequence"/>
</dbReference>
<sequence length="181" mass="20102">MPKGKSSPALLTAEDEVAFQAAIMAAHPNIRIVESGPWPADGSPPMLDSITDAKLMAFFWPTDLHPVLQTQLRTDGTTWGTHAGDSIQWFRPRLKDGVLDAGTLSVVSSPEMDDLIKSIWRILFRLTTNNLVMYHQPTAHYKRQPTYRIGPNALTKARAGRLTLTDIRLVLYPPDGHQPPP</sequence>
<accession>A0ABN2HLE1</accession>
<gene>
    <name evidence="1" type="ORF">GCM10009745_38990</name>
</gene>
<proteinExistence type="predicted"/>
<protein>
    <submittedName>
        <fullName evidence="1">Uncharacterized protein</fullName>
    </submittedName>
</protein>
<name>A0ABN2HLE1_9ACTN</name>
<organism evidence="1 2">
    <name type="scientific">Kribbella yunnanensis</name>
    <dbReference type="NCBI Taxonomy" id="190194"/>
    <lineage>
        <taxon>Bacteria</taxon>
        <taxon>Bacillati</taxon>
        <taxon>Actinomycetota</taxon>
        <taxon>Actinomycetes</taxon>
        <taxon>Propionibacteriales</taxon>
        <taxon>Kribbellaceae</taxon>
        <taxon>Kribbella</taxon>
    </lineage>
</organism>
<evidence type="ECO:0000313" key="2">
    <source>
        <dbReference type="Proteomes" id="UP001500280"/>
    </source>
</evidence>
<keyword evidence="2" id="KW-1185">Reference proteome</keyword>
<dbReference type="EMBL" id="BAAANF010000013">
    <property type="protein sequence ID" value="GAA1689927.1"/>
    <property type="molecule type" value="Genomic_DNA"/>
</dbReference>
<dbReference type="RefSeq" id="WP_344153558.1">
    <property type="nucleotide sequence ID" value="NZ_BAAANF010000013.1"/>
</dbReference>
<comment type="caution">
    <text evidence="1">The sequence shown here is derived from an EMBL/GenBank/DDBJ whole genome shotgun (WGS) entry which is preliminary data.</text>
</comment>